<accession>A0A9D4JYU6</accession>
<keyword evidence="2" id="KW-1185">Reference proteome</keyword>
<reference evidence="1" key="1">
    <citation type="journal article" date="2019" name="bioRxiv">
        <title>The Genome of the Zebra Mussel, Dreissena polymorpha: A Resource for Invasive Species Research.</title>
        <authorList>
            <person name="McCartney M.A."/>
            <person name="Auch B."/>
            <person name="Kono T."/>
            <person name="Mallez S."/>
            <person name="Zhang Y."/>
            <person name="Obille A."/>
            <person name="Becker A."/>
            <person name="Abrahante J.E."/>
            <person name="Garbe J."/>
            <person name="Badalamenti J.P."/>
            <person name="Herman A."/>
            <person name="Mangelson H."/>
            <person name="Liachko I."/>
            <person name="Sullivan S."/>
            <person name="Sone E.D."/>
            <person name="Koren S."/>
            <person name="Silverstein K.A.T."/>
            <person name="Beckman K.B."/>
            <person name="Gohl D.M."/>
        </authorList>
    </citation>
    <scope>NUCLEOTIDE SEQUENCE</scope>
    <source>
        <strain evidence="1">Duluth1</strain>
        <tissue evidence="1">Whole animal</tissue>
    </source>
</reference>
<dbReference type="Proteomes" id="UP000828390">
    <property type="component" value="Unassembled WGS sequence"/>
</dbReference>
<evidence type="ECO:0000313" key="2">
    <source>
        <dbReference type="Proteomes" id="UP000828390"/>
    </source>
</evidence>
<gene>
    <name evidence="1" type="ORF">DPMN_103049</name>
</gene>
<proteinExistence type="predicted"/>
<dbReference type="EMBL" id="JAIWYP010000004">
    <property type="protein sequence ID" value="KAH3829820.1"/>
    <property type="molecule type" value="Genomic_DNA"/>
</dbReference>
<protein>
    <submittedName>
        <fullName evidence="1">Uncharacterized protein</fullName>
    </submittedName>
</protein>
<evidence type="ECO:0000313" key="1">
    <source>
        <dbReference type="EMBL" id="KAH3829820.1"/>
    </source>
</evidence>
<organism evidence="1 2">
    <name type="scientific">Dreissena polymorpha</name>
    <name type="common">Zebra mussel</name>
    <name type="synonym">Mytilus polymorpha</name>
    <dbReference type="NCBI Taxonomy" id="45954"/>
    <lineage>
        <taxon>Eukaryota</taxon>
        <taxon>Metazoa</taxon>
        <taxon>Spiralia</taxon>
        <taxon>Lophotrochozoa</taxon>
        <taxon>Mollusca</taxon>
        <taxon>Bivalvia</taxon>
        <taxon>Autobranchia</taxon>
        <taxon>Heteroconchia</taxon>
        <taxon>Euheterodonta</taxon>
        <taxon>Imparidentia</taxon>
        <taxon>Neoheterodontei</taxon>
        <taxon>Myida</taxon>
        <taxon>Dreissenoidea</taxon>
        <taxon>Dreissenidae</taxon>
        <taxon>Dreissena</taxon>
    </lineage>
</organism>
<name>A0A9D4JYU6_DREPO</name>
<sequence>MKSLTRTSNRLNSTKIELQRPDRAEESIFIFITTSSRKTWDLEGFRSHRGELIFSKESWLTQQGDRAIGGIKTKMAFFDRKSMNFTSMFG</sequence>
<reference evidence="1" key="2">
    <citation type="submission" date="2020-11" db="EMBL/GenBank/DDBJ databases">
        <authorList>
            <person name="McCartney M.A."/>
            <person name="Auch B."/>
            <person name="Kono T."/>
            <person name="Mallez S."/>
            <person name="Becker A."/>
            <person name="Gohl D.M."/>
            <person name="Silverstein K.A.T."/>
            <person name="Koren S."/>
            <person name="Bechman K.B."/>
            <person name="Herman A."/>
            <person name="Abrahante J.E."/>
            <person name="Garbe J."/>
        </authorList>
    </citation>
    <scope>NUCLEOTIDE SEQUENCE</scope>
    <source>
        <strain evidence="1">Duluth1</strain>
        <tissue evidence="1">Whole animal</tissue>
    </source>
</reference>
<dbReference type="AlphaFoldDB" id="A0A9D4JYU6"/>
<comment type="caution">
    <text evidence="1">The sequence shown here is derived from an EMBL/GenBank/DDBJ whole genome shotgun (WGS) entry which is preliminary data.</text>
</comment>